<dbReference type="PROSITE" id="PS01187">
    <property type="entry name" value="EGF_CA"/>
    <property type="match status" value="1"/>
</dbReference>
<evidence type="ECO:0000256" key="9">
    <source>
        <dbReference type="ARBA" id="ARBA00023183"/>
    </source>
</evidence>
<dbReference type="InterPro" id="IPR000152">
    <property type="entry name" value="EGF-type_Asp/Asn_hydroxyl_site"/>
</dbReference>
<dbReference type="CDD" id="cd00054">
    <property type="entry name" value="EGF_CA"/>
    <property type="match status" value="2"/>
</dbReference>
<dbReference type="InterPro" id="IPR050751">
    <property type="entry name" value="ECM_structural_protein"/>
</dbReference>
<evidence type="ECO:0000256" key="1">
    <source>
        <dbReference type="ARBA" id="ARBA00004498"/>
    </source>
</evidence>
<keyword evidence="8" id="KW-0325">Glycoprotein</keyword>
<reference evidence="15" key="1">
    <citation type="submission" date="2025-08" db="UniProtKB">
        <authorList>
            <consortium name="Ensembl"/>
        </authorList>
    </citation>
    <scope>IDENTIFICATION</scope>
</reference>
<keyword evidence="2" id="KW-0964">Secreted</keyword>
<dbReference type="PROSITE" id="PS51364">
    <property type="entry name" value="TB"/>
    <property type="match status" value="1"/>
</dbReference>
<dbReference type="Gene3D" id="2.10.25.10">
    <property type="entry name" value="Laminin"/>
    <property type="match status" value="2"/>
</dbReference>
<keyword evidence="7" id="KW-1015">Disulfide bond</keyword>
<gene>
    <name evidence="15" type="primary">LTBP4</name>
</gene>
<evidence type="ECO:0000259" key="14">
    <source>
        <dbReference type="PROSITE" id="PS51364"/>
    </source>
</evidence>
<protein>
    <submittedName>
        <fullName evidence="15">Latent transforming growth factor beta binding protein 4</fullName>
    </submittedName>
</protein>
<name>A0A8C4YKT8_9SAUR</name>
<evidence type="ECO:0000256" key="7">
    <source>
        <dbReference type="ARBA" id="ARBA00023157"/>
    </source>
</evidence>
<dbReference type="GO" id="GO:0050431">
    <property type="term" value="F:transforming growth factor beta binding"/>
    <property type="evidence" value="ECO:0007669"/>
    <property type="project" value="TreeGrafter"/>
</dbReference>
<feature type="region of interest" description="Disordered" evidence="12">
    <location>
        <begin position="259"/>
        <end position="363"/>
    </location>
</feature>
<dbReference type="PROSITE" id="PS01186">
    <property type="entry name" value="EGF_2"/>
    <property type="match status" value="1"/>
</dbReference>
<feature type="domain" description="EGF-like" evidence="13">
    <location>
        <begin position="90"/>
        <end position="131"/>
    </location>
</feature>
<keyword evidence="16" id="KW-1185">Reference proteome</keyword>
<keyword evidence="9" id="KW-0340">Growth factor binding</keyword>
<evidence type="ECO:0000256" key="2">
    <source>
        <dbReference type="ARBA" id="ARBA00022525"/>
    </source>
</evidence>
<keyword evidence="5" id="KW-0732">Signal</keyword>
<dbReference type="PROSITE" id="PS50026">
    <property type="entry name" value="EGF_3"/>
    <property type="match status" value="1"/>
</dbReference>
<dbReference type="InterPro" id="IPR036773">
    <property type="entry name" value="TB_dom_sf"/>
</dbReference>
<dbReference type="GO" id="GO:0005509">
    <property type="term" value="F:calcium ion binding"/>
    <property type="evidence" value="ECO:0007669"/>
    <property type="project" value="InterPro"/>
</dbReference>
<proteinExistence type="inferred from homology"/>
<dbReference type="PANTHER" id="PTHR24034">
    <property type="entry name" value="EGF-LIKE DOMAIN-CONTAINING PROTEIN"/>
    <property type="match status" value="1"/>
</dbReference>
<evidence type="ECO:0000259" key="13">
    <source>
        <dbReference type="PROSITE" id="PS50026"/>
    </source>
</evidence>
<feature type="region of interest" description="Disordered" evidence="12">
    <location>
        <begin position="135"/>
        <end position="155"/>
    </location>
</feature>
<dbReference type="InterPro" id="IPR017878">
    <property type="entry name" value="TB_dom"/>
</dbReference>
<dbReference type="InterPro" id="IPR018097">
    <property type="entry name" value="EGF_Ca-bd_CS"/>
</dbReference>
<evidence type="ECO:0000256" key="8">
    <source>
        <dbReference type="ARBA" id="ARBA00023180"/>
    </source>
</evidence>
<comment type="similarity">
    <text evidence="10">Belongs to the LTBP family.</text>
</comment>
<dbReference type="PROSITE" id="PS00010">
    <property type="entry name" value="ASX_HYDROXYL"/>
    <property type="match status" value="1"/>
</dbReference>
<dbReference type="InterPro" id="IPR049883">
    <property type="entry name" value="NOTCH1_EGF-like"/>
</dbReference>
<feature type="compositionally biased region" description="Basic and acidic residues" evidence="12">
    <location>
        <begin position="307"/>
        <end position="323"/>
    </location>
</feature>
<dbReference type="Gene3D" id="3.90.290.10">
    <property type="entry name" value="TGF-beta binding (TB) domain"/>
    <property type="match status" value="1"/>
</dbReference>
<dbReference type="GeneTree" id="ENSGT00940000158234"/>
<feature type="compositionally biased region" description="Low complexity" evidence="12">
    <location>
        <begin position="146"/>
        <end position="155"/>
    </location>
</feature>
<evidence type="ECO:0000313" key="16">
    <source>
        <dbReference type="Proteomes" id="UP000694390"/>
    </source>
</evidence>
<evidence type="ECO:0000256" key="6">
    <source>
        <dbReference type="ARBA" id="ARBA00022737"/>
    </source>
</evidence>
<dbReference type="InterPro" id="IPR001881">
    <property type="entry name" value="EGF-like_Ca-bd_dom"/>
</dbReference>
<organism evidence="15 16">
    <name type="scientific">Gopherus evgoodei</name>
    <name type="common">Goodes thornscrub tortoise</name>
    <dbReference type="NCBI Taxonomy" id="1825980"/>
    <lineage>
        <taxon>Eukaryota</taxon>
        <taxon>Metazoa</taxon>
        <taxon>Chordata</taxon>
        <taxon>Craniata</taxon>
        <taxon>Vertebrata</taxon>
        <taxon>Euteleostomi</taxon>
        <taxon>Archelosauria</taxon>
        <taxon>Testudinata</taxon>
        <taxon>Testudines</taxon>
        <taxon>Cryptodira</taxon>
        <taxon>Durocryptodira</taxon>
        <taxon>Testudinoidea</taxon>
        <taxon>Testudinidae</taxon>
        <taxon>Gopherus</taxon>
    </lineage>
</organism>
<evidence type="ECO:0000256" key="10">
    <source>
        <dbReference type="ARBA" id="ARBA00038081"/>
    </source>
</evidence>
<evidence type="ECO:0000256" key="12">
    <source>
        <dbReference type="SAM" id="MobiDB-lite"/>
    </source>
</evidence>
<dbReference type="PANTHER" id="PTHR24034:SF43">
    <property type="entry name" value="LATENT-TRANSFORMING GROWTH FACTOR BETA-BINDING PROTEIN 4"/>
    <property type="match status" value="1"/>
</dbReference>
<feature type="domain" description="TB" evidence="14">
    <location>
        <begin position="154"/>
        <end position="186"/>
    </location>
</feature>
<evidence type="ECO:0000256" key="3">
    <source>
        <dbReference type="ARBA" id="ARBA00022530"/>
    </source>
</evidence>
<dbReference type="Pfam" id="PF07645">
    <property type="entry name" value="EGF_CA"/>
    <property type="match status" value="1"/>
</dbReference>
<dbReference type="Pfam" id="PF00683">
    <property type="entry name" value="TB"/>
    <property type="match status" value="1"/>
</dbReference>
<evidence type="ECO:0000256" key="4">
    <source>
        <dbReference type="ARBA" id="ARBA00022536"/>
    </source>
</evidence>
<sequence>ECENHLACPGQECVNSPGSFQLCSPSALPPPLLLCPSLADIDECLTGSPCGPHGRCSNTEGGPCAGKCGTRGGLTGPGRTPTLLTPSFADVNECLEGEFCFPHGECLNTDGSYTCLCAPGFAPVPSGTTCLGMGPSPAPRPPARPPARAWSARAGPQPPGVTYTECCCLYGEAWGMDCALCPARDSGEGPNPQTLPAAGVGSPPPSKDLSPPDDFEALCNVLRPPSYGPARPGLGLPYEYGPEFVPSYGLPYGPELFTSSAARGPQPGLRPDYDPYALGGYTGRRDSLYGPPTYEAGDFEDLAYVDARPEEPPAPYRRPDSPRTYRPRSPPDPEPDPAWHYAPQPASPFPEQLGQASETHTGE</sequence>
<feature type="compositionally biased region" description="Polar residues" evidence="12">
    <location>
        <begin position="354"/>
        <end position="363"/>
    </location>
</feature>
<comment type="subcellular location">
    <subcellularLocation>
        <location evidence="1">Secreted</location>
        <location evidence="1">Extracellular space</location>
        <location evidence="1">Extracellular matrix</location>
    </subcellularLocation>
</comment>
<dbReference type="OrthoDB" id="10045365at2759"/>
<dbReference type="SMART" id="SM00181">
    <property type="entry name" value="EGF"/>
    <property type="match status" value="1"/>
</dbReference>
<accession>A0A8C4YKT8</accession>
<feature type="region of interest" description="Disordered" evidence="12">
    <location>
        <begin position="192"/>
        <end position="215"/>
    </location>
</feature>
<keyword evidence="4 11" id="KW-0245">EGF-like domain</keyword>
<evidence type="ECO:0000256" key="5">
    <source>
        <dbReference type="ARBA" id="ARBA00022729"/>
    </source>
</evidence>
<dbReference type="InterPro" id="IPR000742">
    <property type="entry name" value="EGF"/>
</dbReference>
<keyword evidence="6" id="KW-0677">Repeat</keyword>
<dbReference type="SMART" id="SM00179">
    <property type="entry name" value="EGF_CA"/>
    <property type="match status" value="2"/>
</dbReference>
<dbReference type="AlphaFoldDB" id="A0A8C4YKT8"/>
<dbReference type="Ensembl" id="ENSGEVT00005027823.1">
    <property type="protein sequence ID" value="ENSGEVP00005026445.1"/>
    <property type="gene ID" value="ENSGEVG00005018510.1"/>
</dbReference>
<dbReference type="SUPFAM" id="SSF57581">
    <property type="entry name" value="TB module/8-cys domain"/>
    <property type="match status" value="1"/>
</dbReference>
<dbReference type="FunFam" id="2.10.25.10:FF:000194">
    <property type="entry name" value="Latent transforming growth factor beta binding protein 2"/>
    <property type="match status" value="1"/>
</dbReference>
<dbReference type="SUPFAM" id="SSF57196">
    <property type="entry name" value="EGF/Laminin"/>
    <property type="match status" value="1"/>
</dbReference>
<evidence type="ECO:0000313" key="15">
    <source>
        <dbReference type="Ensembl" id="ENSGEVP00005026445.1"/>
    </source>
</evidence>
<evidence type="ECO:0000256" key="11">
    <source>
        <dbReference type="PROSITE-ProRule" id="PRU00076"/>
    </source>
</evidence>
<keyword evidence="3" id="KW-0272">Extracellular matrix</keyword>
<comment type="caution">
    <text evidence="11">Lacks conserved residue(s) required for the propagation of feature annotation.</text>
</comment>
<feature type="compositionally biased region" description="Pro residues" evidence="12">
    <location>
        <begin position="136"/>
        <end position="145"/>
    </location>
</feature>
<dbReference type="Proteomes" id="UP000694390">
    <property type="component" value="Unassembled WGS sequence"/>
</dbReference>
<reference evidence="15" key="2">
    <citation type="submission" date="2025-09" db="UniProtKB">
        <authorList>
            <consortium name="Ensembl"/>
        </authorList>
    </citation>
    <scope>IDENTIFICATION</scope>
</reference>